<name>A0A1I3JFY9_9PSEU</name>
<dbReference type="EMBL" id="FORP01000001">
    <property type="protein sequence ID" value="SFI59202.1"/>
    <property type="molecule type" value="Genomic_DNA"/>
</dbReference>
<dbReference type="Proteomes" id="UP000199025">
    <property type="component" value="Unassembled WGS sequence"/>
</dbReference>
<keyword evidence="3" id="KW-1185">Reference proteome</keyword>
<keyword evidence="1" id="KW-0472">Membrane</keyword>
<accession>A0A1I3JFY9</accession>
<organism evidence="2 3">
    <name type="scientific">Amycolatopsis sacchari</name>
    <dbReference type="NCBI Taxonomy" id="115433"/>
    <lineage>
        <taxon>Bacteria</taxon>
        <taxon>Bacillati</taxon>
        <taxon>Actinomycetota</taxon>
        <taxon>Actinomycetes</taxon>
        <taxon>Pseudonocardiales</taxon>
        <taxon>Pseudonocardiaceae</taxon>
        <taxon>Amycolatopsis</taxon>
    </lineage>
</organism>
<dbReference type="RefSeq" id="WP_091503510.1">
    <property type="nucleotide sequence ID" value="NZ_CBDRCA010000006.1"/>
</dbReference>
<evidence type="ECO:0000256" key="1">
    <source>
        <dbReference type="SAM" id="Phobius"/>
    </source>
</evidence>
<evidence type="ECO:0000313" key="2">
    <source>
        <dbReference type="EMBL" id="SFI59202.1"/>
    </source>
</evidence>
<dbReference type="OrthoDB" id="3637191at2"/>
<reference evidence="2 3" key="1">
    <citation type="submission" date="2016-10" db="EMBL/GenBank/DDBJ databases">
        <authorList>
            <person name="de Groot N.N."/>
        </authorList>
    </citation>
    <scope>NUCLEOTIDE SEQUENCE [LARGE SCALE GENOMIC DNA]</scope>
    <source>
        <strain evidence="2 3">DSM 44468</strain>
    </source>
</reference>
<evidence type="ECO:0000313" key="3">
    <source>
        <dbReference type="Proteomes" id="UP000199025"/>
    </source>
</evidence>
<keyword evidence="1" id="KW-1133">Transmembrane helix</keyword>
<sequence>MSYLPSIVLAAAGLVLLAVLLIAVLRGLRRFRSAMSMVVTSTGERTGLLRARSAGLRIALEQRRRTSDNQ</sequence>
<gene>
    <name evidence="2" type="ORF">SAMN05421835_101125</name>
</gene>
<proteinExistence type="predicted"/>
<keyword evidence="1" id="KW-0812">Transmembrane</keyword>
<feature type="transmembrane region" description="Helical" evidence="1">
    <location>
        <begin position="6"/>
        <end position="28"/>
    </location>
</feature>
<dbReference type="AlphaFoldDB" id="A0A1I3JFY9"/>
<dbReference type="STRING" id="115433.SAMN05421835_101125"/>
<protein>
    <submittedName>
        <fullName evidence="2">Uncharacterized protein</fullName>
    </submittedName>
</protein>
<dbReference type="NCBIfam" id="NF037944">
    <property type="entry name" value="holin_2"/>
    <property type="match status" value="1"/>
</dbReference>